<evidence type="ECO:0000256" key="2">
    <source>
        <dbReference type="ARBA" id="ARBA00007447"/>
    </source>
</evidence>
<dbReference type="PROSITE" id="PS51767">
    <property type="entry name" value="PEPTIDASE_A1"/>
    <property type="match status" value="1"/>
</dbReference>
<feature type="domain" description="Peptidase A1" evidence="9">
    <location>
        <begin position="62"/>
        <end position="273"/>
    </location>
</feature>
<dbReference type="GO" id="GO:0004190">
    <property type="term" value="F:aspartic-type endopeptidase activity"/>
    <property type="evidence" value="ECO:0007669"/>
    <property type="project" value="InterPro"/>
</dbReference>
<keyword evidence="5" id="KW-0732">Signal</keyword>
<evidence type="ECO:0000256" key="7">
    <source>
        <dbReference type="ARBA" id="ARBA00022989"/>
    </source>
</evidence>
<dbReference type="InterPro" id="IPR032861">
    <property type="entry name" value="TAXi_N"/>
</dbReference>
<keyword evidence="11" id="KW-1185">Reference proteome</keyword>
<reference evidence="10" key="1">
    <citation type="submission" date="2022-07" db="EMBL/GenBank/DDBJ databases">
        <authorList>
            <person name="Macas J."/>
            <person name="Novak P."/>
            <person name="Neumann P."/>
        </authorList>
    </citation>
    <scope>NUCLEOTIDE SEQUENCE</scope>
</reference>
<dbReference type="InterPro" id="IPR021109">
    <property type="entry name" value="Peptidase_aspartic_dom_sf"/>
</dbReference>
<dbReference type="GO" id="GO:0006508">
    <property type="term" value="P:proteolysis"/>
    <property type="evidence" value="ECO:0007669"/>
    <property type="project" value="UniProtKB-KW"/>
</dbReference>
<gene>
    <name evidence="10" type="ORF">CEURO_LOCUS15998</name>
</gene>
<evidence type="ECO:0000259" key="9">
    <source>
        <dbReference type="PROSITE" id="PS51767"/>
    </source>
</evidence>
<dbReference type="OrthoDB" id="2747330at2759"/>
<dbReference type="InterPro" id="IPR001461">
    <property type="entry name" value="Aspartic_peptidase_A1"/>
</dbReference>
<dbReference type="InterPro" id="IPR033121">
    <property type="entry name" value="PEPTIDASE_A1"/>
</dbReference>
<evidence type="ECO:0000256" key="6">
    <source>
        <dbReference type="ARBA" id="ARBA00022801"/>
    </source>
</evidence>
<dbReference type="PANTHER" id="PTHR13683:SF375">
    <property type="entry name" value="PEPTIDASE A1 DOMAIN-CONTAINING PROTEIN"/>
    <property type="match status" value="1"/>
</dbReference>
<dbReference type="SUPFAM" id="SSF50630">
    <property type="entry name" value="Acid proteases"/>
    <property type="match status" value="1"/>
</dbReference>
<keyword evidence="6" id="KW-0378">Hydrolase</keyword>
<dbReference type="Gene3D" id="2.40.70.10">
    <property type="entry name" value="Acid Proteases"/>
    <property type="match status" value="1"/>
</dbReference>
<proteinExistence type="inferred from homology"/>
<name>A0A9P0ZIU4_CUSEU</name>
<evidence type="ECO:0000313" key="11">
    <source>
        <dbReference type="Proteomes" id="UP001152484"/>
    </source>
</evidence>
<evidence type="ECO:0000256" key="4">
    <source>
        <dbReference type="ARBA" id="ARBA00022692"/>
    </source>
</evidence>
<evidence type="ECO:0000256" key="5">
    <source>
        <dbReference type="ARBA" id="ARBA00022729"/>
    </source>
</evidence>
<accession>A0A9P0ZIU4</accession>
<evidence type="ECO:0000256" key="1">
    <source>
        <dbReference type="ARBA" id="ARBA00004370"/>
    </source>
</evidence>
<keyword evidence="4" id="KW-0812">Transmembrane</keyword>
<comment type="caution">
    <text evidence="10">The sequence shown here is derived from an EMBL/GenBank/DDBJ whole genome shotgun (WGS) entry which is preliminary data.</text>
</comment>
<dbReference type="AlphaFoldDB" id="A0A9P0ZIU4"/>
<organism evidence="10 11">
    <name type="scientific">Cuscuta europaea</name>
    <name type="common">European dodder</name>
    <dbReference type="NCBI Taxonomy" id="41803"/>
    <lineage>
        <taxon>Eukaryota</taxon>
        <taxon>Viridiplantae</taxon>
        <taxon>Streptophyta</taxon>
        <taxon>Embryophyta</taxon>
        <taxon>Tracheophyta</taxon>
        <taxon>Spermatophyta</taxon>
        <taxon>Magnoliopsida</taxon>
        <taxon>eudicotyledons</taxon>
        <taxon>Gunneridae</taxon>
        <taxon>Pentapetalae</taxon>
        <taxon>asterids</taxon>
        <taxon>lamiids</taxon>
        <taxon>Solanales</taxon>
        <taxon>Convolvulaceae</taxon>
        <taxon>Cuscuteae</taxon>
        <taxon>Cuscuta</taxon>
        <taxon>Cuscuta subgen. Cuscuta</taxon>
    </lineage>
</organism>
<comment type="subcellular location">
    <subcellularLocation>
        <location evidence="1">Membrane</location>
    </subcellularLocation>
</comment>
<dbReference type="CDD" id="cd05471">
    <property type="entry name" value="pepsin_like"/>
    <property type="match status" value="1"/>
</dbReference>
<evidence type="ECO:0000256" key="8">
    <source>
        <dbReference type="ARBA" id="ARBA00023136"/>
    </source>
</evidence>
<comment type="similarity">
    <text evidence="2">Belongs to the peptidase A1 family.</text>
</comment>
<evidence type="ECO:0000256" key="3">
    <source>
        <dbReference type="ARBA" id="ARBA00022670"/>
    </source>
</evidence>
<keyword evidence="8" id="KW-0472">Membrane</keyword>
<dbReference type="EMBL" id="CAMAPE010000044">
    <property type="protein sequence ID" value="CAH9102959.1"/>
    <property type="molecule type" value="Genomic_DNA"/>
</dbReference>
<keyword evidence="3" id="KW-0645">Protease</keyword>
<dbReference type="GO" id="GO:0016020">
    <property type="term" value="C:membrane"/>
    <property type="evidence" value="ECO:0007669"/>
    <property type="project" value="UniProtKB-SubCell"/>
</dbReference>
<sequence>MVLFLGVAHVKGISSPLNRAFSNVSASELQIPDIARRARKMPAGVVQFTVQGTYAPFLAGLHYTRFLLGSPPLEFRVQIDTDSEISWVSCASCNGCPLSSGFLFHLQFFNPQGSSTSSFIPCSDHRCASHNPGCSSSNNLCKYNITYGDGGETAGYYIADNIHLDMINGNKYASSVIPIVFGCSTYQLGYFAQSNLALDGIFGFNRNKMSIISQLSSEGVISKVFSHCLKEGEGSFFVLGEAIGLNLMWTPLAPHKASKSTAWRTDVQHGRTV</sequence>
<dbReference type="InterPro" id="IPR034164">
    <property type="entry name" value="Pepsin-like_dom"/>
</dbReference>
<keyword evidence="7" id="KW-1133">Transmembrane helix</keyword>
<evidence type="ECO:0000313" key="10">
    <source>
        <dbReference type="EMBL" id="CAH9102959.1"/>
    </source>
</evidence>
<dbReference type="Proteomes" id="UP001152484">
    <property type="component" value="Unassembled WGS sequence"/>
</dbReference>
<dbReference type="PANTHER" id="PTHR13683">
    <property type="entry name" value="ASPARTYL PROTEASES"/>
    <property type="match status" value="1"/>
</dbReference>
<protein>
    <recommendedName>
        <fullName evidence="9">Peptidase A1 domain-containing protein</fullName>
    </recommendedName>
</protein>
<dbReference type="Pfam" id="PF14543">
    <property type="entry name" value="TAXi_N"/>
    <property type="match status" value="1"/>
</dbReference>